<dbReference type="EMBL" id="JBGEHV010000024">
    <property type="protein sequence ID" value="MEY8040624.1"/>
    <property type="molecule type" value="Genomic_DNA"/>
</dbReference>
<dbReference type="Gene3D" id="3.40.630.30">
    <property type="match status" value="1"/>
</dbReference>
<protein>
    <submittedName>
        <fullName evidence="2">GNAT family N-acetyltransferase</fullName>
    </submittedName>
</protein>
<keyword evidence="3" id="KW-1185">Reference proteome</keyword>
<accession>A0ABV4CHQ8</accession>
<dbReference type="InterPro" id="IPR000182">
    <property type="entry name" value="GNAT_dom"/>
</dbReference>
<reference evidence="2 3" key="1">
    <citation type="submission" date="2024-08" db="EMBL/GenBank/DDBJ databases">
        <title>Genome mining of Saccharopolyspora cebuensis PGLac3 from Nigerian medicinal plant.</title>
        <authorList>
            <person name="Ezeobiora C.E."/>
            <person name="Igbokwe N.H."/>
            <person name="Amin D.H."/>
            <person name="Mendie U.E."/>
        </authorList>
    </citation>
    <scope>NUCLEOTIDE SEQUENCE [LARGE SCALE GENOMIC DNA]</scope>
    <source>
        <strain evidence="2 3">PGLac3</strain>
    </source>
</reference>
<dbReference type="Pfam" id="PF00583">
    <property type="entry name" value="Acetyltransf_1"/>
    <property type="match status" value="1"/>
</dbReference>
<dbReference type="PANTHER" id="PTHR39173">
    <property type="entry name" value="ACETYLTRANSFERASE"/>
    <property type="match status" value="1"/>
</dbReference>
<evidence type="ECO:0000313" key="3">
    <source>
        <dbReference type="Proteomes" id="UP001564626"/>
    </source>
</evidence>
<gene>
    <name evidence="2" type="ORF">AB8O55_14555</name>
</gene>
<feature type="domain" description="N-acetyltransferase" evidence="1">
    <location>
        <begin position="16"/>
        <end position="167"/>
    </location>
</feature>
<evidence type="ECO:0000313" key="2">
    <source>
        <dbReference type="EMBL" id="MEY8040624.1"/>
    </source>
</evidence>
<name>A0ABV4CHQ8_9PSEU</name>
<dbReference type="SUPFAM" id="SSF55729">
    <property type="entry name" value="Acyl-CoA N-acyltransferases (Nat)"/>
    <property type="match status" value="1"/>
</dbReference>
<dbReference type="InterPro" id="IPR016181">
    <property type="entry name" value="Acyl_CoA_acyltransferase"/>
</dbReference>
<sequence length="169" mass="18487">MDHVLELRAVRAADEVAFRAAQRELAAEDFDFGPGLTPDMPWDECVAVLAPGAPPLPGFVPATFLLAVVDGEIAGGLSVRHELNDHLRRIGGHIGYAVLRRFRRRGYATELLRRGIRIARDHGVERVLVTCAEDNAASAAVIERCGGRLESVVPCGDAAPRRRYWVEPV</sequence>
<dbReference type="RefSeq" id="WP_345365321.1">
    <property type="nucleotide sequence ID" value="NZ_BAABII010000013.1"/>
</dbReference>
<dbReference type="Proteomes" id="UP001564626">
    <property type="component" value="Unassembled WGS sequence"/>
</dbReference>
<dbReference type="PANTHER" id="PTHR39173:SF1">
    <property type="entry name" value="ACETYLTRANSFERASE"/>
    <property type="match status" value="1"/>
</dbReference>
<proteinExistence type="predicted"/>
<dbReference type="PROSITE" id="PS51186">
    <property type="entry name" value="GNAT"/>
    <property type="match status" value="1"/>
</dbReference>
<comment type="caution">
    <text evidence="2">The sequence shown here is derived from an EMBL/GenBank/DDBJ whole genome shotgun (WGS) entry which is preliminary data.</text>
</comment>
<dbReference type="CDD" id="cd04301">
    <property type="entry name" value="NAT_SF"/>
    <property type="match status" value="1"/>
</dbReference>
<evidence type="ECO:0000259" key="1">
    <source>
        <dbReference type="PROSITE" id="PS51186"/>
    </source>
</evidence>
<organism evidence="2 3">
    <name type="scientific">Saccharopolyspora cebuensis</name>
    <dbReference type="NCBI Taxonomy" id="418759"/>
    <lineage>
        <taxon>Bacteria</taxon>
        <taxon>Bacillati</taxon>
        <taxon>Actinomycetota</taxon>
        <taxon>Actinomycetes</taxon>
        <taxon>Pseudonocardiales</taxon>
        <taxon>Pseudonocardiaceae</taxon>
        <taxon>Saccharopolyspora</taxon>
    </lineage>
</organism>